<name>A0ABY4EME5_9BACI</name>
<evidence type="ECO:0008006" key="4">
    <source>
        <dbReference type="Google" id="ProtNLM"/>
    </source>
</evidence>
<keyword evidence="1" id="KW-0472">Membrane</keyword>
<dbReference type="RefSeq" id="WP_244712420.1">
    <property type="nucleotide sequence ID" value="NZ_CP095073.1"/>
</dbReference>
<evidence type="ECO:0000313" key="2">
    <source>
        <dbReference type="EMBL" id="UOQ45621.1"/>
    </source>
</evidence>
<keyword evidence="1" id="KW-1133">Transmembrane helix</keyword>
<accession>A0ABY4EME5</accession>
<keyword evidence="1" id="KW-0812">Transmembrane</keyword>
<dbReference type="EMBL" id="CP095073">
    <property type="protein sequence ID" value="UOQ45621.1"/>
    <property type="molecule type" value="Genomic_DNA"/>
</dbReference>
<gene>
    <name evidence="2" type="ORF">MUN89_06710</name>
</gene>
<keyword evidence="3" id="KW-1185">Reference proteome</keyword>
<organism evidence="2 3">
    <name type="scientific">Halobacillus salinarum</name>
    <dbReference type="NCBI Taxonomy" id="2932257"/>
    <lineage>
        <taxon>Bacteria</taxon>
        <taxon>Bacillati</taxon>
        <taxon>Bacillota</taxon>
        <taxon>Bacilli</taxon>
        <taxon>Bacillales</taxon>
        <taxon>Bacillaceae</taxon>
        <taxon>Halobacillus</taxon>
    </lineage>
</organism>
<dbReference type="Proteomes" id="UP000831787">
    <property type="component" value="Chromosome"/>
</dbReference>
<protein>
    <recommendedName>
        <fullName evidence="4">DUF3899 domain-containing protein</fullName>
    </recommendedName>
</protein>
<sequence length="105" mass="12002">MKTTILYSVISAALIGLFVWLISKALHFSFQEWAFFIGLGITTVLLFFNSSGGLHTRWTNFGYSITHGRQQEEDWKIDVGVLFYGSLIFTTASLVLMVIAYWSYF</sequence>
<feature type="transmembrane region" description="Helical" evidence="1">
    <location>
        <begin position="81"/>
        <end position="104"/>
    </location>
</feature>
<reference evidence="2 3" key="1">
    <citation type="submission" date="2022-04" db="EMBL/GenBank/DDBJ databases">
        <title>Halobacillus sp. isolated from saltern.</title>
        <authorList>
            <person name="Won M."/>
            <person name="Lee C.-M."/>
            <person name="Woen H.-Y."/>
            <person name="Kwon S.-W."/>
        </authorList>
    </citation>
    <scope>NUCLEOTIDE SEQUENCE [LARGE SCALE GENOMIC DNA]</scope>
    <source>
        <strain evidence="2 3">SSBR10-3</strain>
    </source>
</reference>
<feature type="transmembrane region" description="Helical" evidence="1">
    <location>
        <begin position="33"/>
        <end position="51"/>
    </location>
</feature>
<evidence type="ECO:0000256" key="1">
    <source>
        <dbReference type="SAM" id="Phobius"/>
    </source>
</evidence>
<evidence type="ECO:0000313" key="3">
    <source>
        <dbReference type="Proteomes" id="UP000831787"/>
    </source>
</evidence>
<feature type="transmembrane region" description="Helical" evidence="1">
    <location>
        <begin position="6"/>
        <end position="26"/>
    </location>
</feature>
<proteinExistence type="predicted"/>